<dbReference type="GO" id="GO:0005829">
    <property type="term" value="C:cytosol"/>
    <property type="evidence" value="ECO:0007669"/>
    <property type="project" value="TreeGrafter"/>
</dbReference>
<dbReference type="InterPro" id="IPR006638">
    <property type="entry name" value="Elp3/MiaA/NifB-like_rSAM"/>
</dbReference>
<dbReference type="PROSITE" id="PS51918">
    <property type="entry name" value="RADICAL_SAM"/>
    <property type="match status" value="1"/>
</dbReference>
<dbReference type="CDD" id="cd01335">
    <property type="entry name" value="Radical_SAM"/>
    <property type="match status" value="1"/>
</dbReference>
<keyword evidence="2" id="KW-0949">S-adenosyl-L-methionine</keyword>
<dbReference type="OrthoDB" id="5298546at2"/>
<evidence type="ECO:0000256" key="5">
    <source>
        <dbReference type="ARBA" id="ARBA00023014"/>
    </source>
</evidence>
<dbReference type="InterPro" id="IPR051198">
    <property type="entry name" value="BchE-like"/>
</dbReference>
<dbReference type="Pfam" id="PF04055">
    <property type="entry name" value="Radical_SAM"/>
    <property type="match status" value="1"/>
</dbReference>
<dbReference type="InterPro" id="IPR007197">
    <property type="entry name" value="rSAM"/>
</dbReference>
<dbReference type="GO" id="GO:0051536">
    <property type="term" value="F:iron-sulfur cluster binding"/>
    <property type="evidence" value="ECO:0007669"/>
    <property type="project" value="UniProtKB-KW"/>
</dbReference>
<dbReference type="RefSeq" id="WP_139588204.1">
    <property type="nucleotide sequence ID" value="NZ_VDFY01000317.1"/>
</dbReference>
<evidence type="ECO:0000313" key="7">
    <source>
        <dbReference type="EMBL" id="TNH21033.1"/>
    </source>
</evidence>
<dbReference type="EMBL" id="VDFY01000317">
    <property type="protein sequence ID" value="TNH21033.1"/>
    <property type="molecule type" value="Genomic_DNA"/>
</dbReference>
<keyword evidence="4" id="KW-0408">Iron</keyword>
<dbReference type="Gene3D" id="3.80.30.20">
    <property type="entry name" value="tm_1862 like domain"/>
    <property type="match status" value="1"/>
</dbReference>
<dbReference type="SUPFAM" id="SSF102114">
    <property type="entry name" value="Radical SAM enzymes"/>
    <property type="match status" value="1"/>
</dbReference>
<gene>
    <name evidence="7" type="ORF">FHG89_32525</name>
</gene>
<comment type="cofactor">
    <cofactor evidence="1">
        <name>[4Fe-4S] cluster</name>
        <dbReference type="ChEBI" id="CHEBI:49883"/>
    </cofactor>
</comment>
<dbReference type="InterPro" id="IPR058240">
    <property type="entry name" value="rSAM_sf"/>
</dbReference>
<evidence type="ECO:0000256" key="2">
    <source>
        <dbReference type="ARBA" id="ARBA00022691"/>
    </source>
</evidence>
<dbReference type="PANTHER" id="PTHR43409:SF7">
    <property type="entry name" value="BLL1977 PROTEIN"/>
    <property type="match status" value="1"/>
</dbReference>
<dbReference type="SFLD" id="SFLDS00029">
    <property type="entry name" value="Radical_SAM"/>
    <property type="match status" value="1"/>
</dbReference>
<sequence length="420" mass="45107">MATPGLHEVAMSSRTRIVLAQPPFFRIFGSHNNRGPLELAYLARRLDDQGAACTILNLDRTDATAHCTWRNLFARSALLHAALDGPSPLLYESAERILGLAPDVVVLSAGDALTPWVDLGNAFFAARLAELLRRQGIRCVGIGSRFGTAPQARAAFDAVVDDVFGAEAVSTVLAARSTRPWTPAPPLLAADATGSTWDVIMTSFGCVRACSFCDAAAQPYRPAPPAVVAADVEQRADRARLDIGDAIFLARGARLAALTEGLDRVGRRPGFSIELSVDQVTPGRLAELAAFGVHEVKIGIESADDSTLRVMGKHQRAQQIRTACDRVRDQGLNLTVYVLLGGPVPDSANAALRTLDLCRSLPADDFVINVWAYNRPGARPTDTHFSGDLVEEYGLTEVMEEFFALQAPAKLSIGRLLDIA</sequence>
<keyword evidence="3" id="KW-0479">Metal-binding</keyword>
<keyword evidence="5" id="KW-0411">Iron-sulfur</keyword>
<evidence type="ECO:0000256" key="4">
    <source>
        <dbReference type="ARBA" id="ARBA00023004"/>
    </source>
</evidence>
<name>A0A5C4QB73_9ACTN</name>
<dbReference type="GO" id="GO:0046872">
    <property type="term" value="F:metal ion binding"/>
    <property type="evidence" value="ECO:0007669"/>
    <property type="project" value="UniProtKB-KW"/>
</dbReference>
<comment type="caution">
    <text evidence="7">The sequence shown here is derived from an EMBL/GenBank/DDBJ whole genome shotgun (WGS) entry which is preliminary data.</text>
</comment>
<accession>A0A5C4QB73</accession>
<dbReference type="PANTHER" id="PTHR43409">
    <property type="entry name" value="ANAEROBIC MAGNESIUM-PROTOPORPHYRIN IX MONOMETHYL ESTER CYCLASE-RELATED"/>
    <property type="match status" value="1"/>
</dbReference>
<dbReference type="Proteomes" id="UP000306145">
    <property type="component" value="Unassembled WGS sequence"/>
</dbReference>
<keyword evidence="8" id="KW-1185">Reference proteome</keyword>
<dbReference type="GO" id="GO:0003824">
    <property type="term" value="F:catalytic activity"/>
    <property type="evidence" value="ECO:0007669"/>
    <property type="project" value="InterPro"/>
</dbReference>
<dbReference type="SMART" id="SM00729">
    <property type="entry name" value="Elp3"/>
    <property type="match status" value="1"/>
</dbReference>
<dbReference type="SFLD" id="SFLDG01082">
    <property type="entry name" value="B12-binding_domain_containing"/>
    <property type="match status" value="1"/>
</dbReference>
<evidence type="ECO:0000313" key="8">
    <source>
        <dbReference type="Proteomes" id="UP000306145"/>
    </source>
</evidence>
<evidence type="ECO:0000256" key="1">
    <source>
        <dbReference type="ARBA" id="ARBA00001966"/>
    </source>
</evidence>
<proteinExistence type="predicted"/>
<reference evidence="7 8" key="1">
    <citation type="submission" date="2019-06" db="EMBL/GenBank/DDBJ databases">
        <title>Micromonospora ordensis sp. nov., isolated from deep marine sediment.</title>
        <authorList>
            <person name="Veyisoglu A."/>
            <person name="Carro L."/>
            <person name="Klenk H.-P."/>
            <person name="Sahin N."/>
        </authorList>
    </citation>
    <scope>NUCLEOTIDE SEQUENCE [LARGE SCALE GENOMIC DNA]</scope>
    <source>
        <strain evidence="7 8">S2509</strain>
    </source>
</reference>
<evidence type="ECO:0000256" key="3">
    <source>
        <dbReference type="ARBA" id="ARBA00022723"/>
    </source>
</evidence>
<protein>
    <submittedName>
        <fullName evidence="7">Radical SAM protein</fullName>
    </submittedName>
</protein>
<organism evidence="7 8">
    <name type="scientific">Micromonospora orduensis</name>
    <dbReference type="NCBI Taxonomy" id="1420891"/>
    <lineage>
        <taxon>Bacteria</taxon>
        <taxon>Bacillati</taxon>
        <taxon>Actinomycetota</taxon>
        <taxon>Actinomycetes</taxon>
        <taxon>Micromonosporales</taxon>
        <taxon>Micromonosporaceae</taxon>
        <taxon>Micromonospora</taxon>
    </lineage>
</organism>
<dbReference type="AlphaFoldDB" id="A0A5C4QB73"/>
<evidence type="ECO:0000259" key="6">
    <source>
        <dbReference type="PROSITE" id="PS51918"/>
    </source>
</evidence>
<dbReference type="InterPro" id="IPR023404">
    <property type="entry name" value="rSAM_horseshoe"/>
</dbReference>
<feature type="domain" description="Radical SAM core" evidence="6">
    <location>
        <begin position="192"/>
        <end position="415"/>
    </location>
</feature>